<comment type="caution">
    <text evidence="1">The sequence shown here is derived from an EMBL/GenBank/DDBJ whole genome shotgun (WGS) entry which is preliminary data.</text>
</comment>
<gene>
    <name evidence="1" type="ORF">G2W53_020670</name>
</gene>
<organism evidence="1 2">
    <name type="scientific">Senna tora</name>
    <dbReference type="NCBI Taxonomy" id="362788"/>
    <lineage>
        <taxon>Eukaryota</taxon>
        <taxon>Viridiplantae</taxon>
        <taxon>Streptophyta</taxon>
        <taxon>Embryophyta</taxon>
        <taxon>Tracheophyta</taxon>
        <taxon>Spermatophyta</taxon>
        <taxon>Magnoliopsida</taxon>
        <taxon>eudicotyledons</taxon>
        <taxon>Gunneridae</taxon>
        <taxon>Pentapetalae</taxon>
        <taxon>rosids</taxon>
        <taxon>fabids</taxon>
        <taxon>Fabales</taxon>
        <taxon>Fabaceae</taxon>
        <taxon>Caesalpinioideae</taxon>
        <taxon>Cassia clade</taxon>
        <taxon>Senna</taxon>
    </lineage>
</organism>
<dbReference type="AlphaFoldDB" id="A0A834TJZ6"/>
<protein>
    <submittedName>
        <fullName evidence="1">Uncharacterized protein</fullName>
    </submittedName>
</protein>
<proteinExistence type="predicted"/>
<evidence type="ECO:0000313" key="1">
    <source>
        <dbReference type="EMBL" id="KAF7822526.1"/>
    </source>
</evidence>
<keyword evidence="2" id="KW-1185">Reference proteome</keyword>
<dbReference type="EMBL" id="JAAIUW010000007">
    <property type="protein sequence ID" value="KAF7822526.1"/>
    <property type="molecule type" value="Genomic_DNA"/>
</dbReference>
<evidence type="ECO:0000313" key="2">
    <source>
        <dbReference type="Proteomes" id="UP000634136"/>
    </source>
</evidence>
<sequence length="50" mass="5746">MEKGSKFGIAKEKTDLPLSNILSLLHFNWQASALPFHYRERERGSNELGK</sequence>
<accession>A0A834TJZ6</accession>
<name>A0A834TJZ6_9FABA</name>
<dbReference type="Proteomes" id="UP000634136">
    <property type="component" value="Unassembled WGS sequence"/>
</dbReference>
<reference evidence="1" key="1">
    <citation type="submission" date="2020-09" db="EMBL/GenBank/DDBJ databases">
        <title>Genome-Enabled Discovery of Anthraquinone Biosynthesis in Senna tora.</title>
        <authorList>
            <person name="Kang S.-H."/>
            <person name="Pandey R.P."/>
            <person name="Lee C.-M."/>
            <person name="Sim J.-S."/>
            <person name="Jeong J.-T."/>
            <person name="Choi B.-S."/>
            <person name="Jung M."/>
            <person name="Ginzburg D."/>
            <person name="Zhao K."/>
            <person name="Won S.Y."/>
            <person name="Oh T.-J."/>
            <person name="Yu Y."/>
            <person name="Kim N.-H."/>
            <person name="Lee O.R."/>
            <person name="Lee T.-H."/>
            <person name="Bashyal P."/>
            <person name="Kim T.-S."/>
            <person name="Lee W.-H."/>
            <person name="Kawkins C."/>
            <person name="Kim C.-K."/>
            <person name="Kim J.S."/>
            <person name="Ahn B.O."/>
            <person name="Rhee S.Y."/>
            <person name="Sohng J.K."/>
        </authorList>
    </citation>
    <scope>NUCLEOTIDE SEQUENCE</scope>
    <source>
        <tissue evidence="1">Leaf</tissue>
    </source>
</reference>